<dbReference type="PANTHER" id="PTHR12143:SF19">
    <property type="entry name" value="PEPTIDE-N(4)-(N-ACETYL-BETA-GLUCOSAMINYL)ASPARAGINE AMIDASE"/>
    <property type="match status" value="1"/>
</dbReference>
<evidence type="ECO:0000256" key="5">
    <source>
        <dbReference type="SAM" id="Phobius"/>
    </source>
</evidence>
<dbReference type="KEGG" id="tps:THAPSDRAFT_24936"/>
<dbReference type="PaxDb" id="35128-Thaps24936"/>
<keyword evidence="5" id="KW-0812">Transmembrane</keyword>
<name>B8CCU5_THAPS</name>
<evidence type="ECO:0000256" key="1">
    <source>
        <dbReference type="ARBA" id="ARBA00009390"/>
    </source>
</evidence>
<feature type="domain" description="Transglutaminase-like" evidence="6">
    <location>
        <begin position="930"/>
        <end position="984"/>
    </location>
</feature>
<dbReference type="SUPFAM" id="SSF54001">
    <property type="entry name" value="Cysteine proteinases"/>
    <property type="match status" value="1"/>
</dbReference>
<dbReference type="InterPro" id="IPR038765">
    <property type="entry name" value="Papain-like_cys_pep_sf"/>
</dbReference>
<dbReference type="GO" id="GO:0046872">
    <property type="term" value="F:metal ion binding"/>
    <property type="evidence" value="ECO:0007669"/>
    <property type="project" value="UniProtKB-KW"/>
</dbReference>
<comment type="similarity">
    <text evidence="1">Belongs to the transglutaminase-like superfamily. PNGase family.</text>
</comment>
<evidence type="ECO:0000256" key="2">
    <source>
        <dbReference type="ARBA" id="ARBA00022723"/>
    </source>
</evidence>
<dbReference type="InterPro" id="IPR050883">
    <property type="entry name" value="PNGase"/>
</dbReference>
<dbReference type="InParanoid" id="B8CCU5"/>
<proteinExistence type="inferred from homology"/>
<feature type="region of interest" description="Disordered" evidence="4">
    <location>
        <begin position="668"/>
        <end position="698"/>
    </location>
</feature>
<dbReference type="STRING" id="35128.B8CCU5"/>
<dbReference type="InterPro" id="IPR002931">
    <property type="entry name" value="Transglutaminase-like"/>
</dbReference>
<evidence type="ECO:0000259" key="6">
    <source>
        <dbReference type="SMART" id="SM00460"/>
    </source>
</evidence>
<dbReference type="GeneID" id="7441837"/>
<accession>B8CCU5</accession>
<dbReference type="eggNOG" id="KOG0909">
    <property type="taxonomic scope" value="Eukaryota"/>
</dbReference>
<dbReference type="AlphaFoldDB" id="B8CCU5"/>
<gene>
    <name evidence="7" type="ORF">THAPSDRAFT_24936</name>
</gene>
<keyword evidence="5" id="KW-1133">Transmembrane helix</keyword>
<organism evidence="7 8">
    <name type="scientific">Thalassiosira pseudonana</name>
    <name type="common">Marine diatom</name>
    <name type="synonym">Cyclotella nana</name>
    <dbReference type="NCBI Taxonomy" id="35128"/>
    <lineage>
        <taxon>Eukaryota</taxon>
        <taxon>Sar</taxon>
        <taxon>Stramenopiles</taxon>
        <taxon>Ochrophyta</taxon>
        <taxon>Bacillariophyta</taxon>
        <taxon>Coscinodiscophyceae</taxon>
        <taxon>Thalassiosirophycidae</taxon>
        <taxon>Thalassiosirales</taxon>
        <taxon>Thalassiosiraceae</taxon>
        <taxon>Thalassiosira</taxon>
    </lineage>
</organism>
<feature type="region of interest" description="Disordered" evidence="4">
    <location>
        <begin position="521"/>
        <end position="549"/>
    </location>
</feature>
<sequence length="1072" mass="120719">MYSIASIQRKHIIVLAVGCIVLFLMTLIDLDLADVVNGNGDALIDPTSRSLQSTHNINISNKADSTSYNGEEDPTKYAYLIISYHKTGHQLSSILARQIQATILPSSSTNSNGSFQFIYLSAPDPRRTFNTQTKCSDIFFLKAGTVTTMGAPEFHCDAKVLMEMLLNNPAEEGEKLGVKIVHLIRNPFAMMVSNYHYHSQDPTPEPFVHTKNPCVQNPIGPYELNDLLLPALSGSSSSSQTTPIVTEEDFTNISNDCTSLYQTHRSLRNASFYQHLQQLDPKDGIRLSSADKFGHVARMANDVVKFREVDALMLQRRQQQRGDNENGIQKKIQVMSFTMDDFISQPTESMLGFLDFVFPEDTVLTQQMKQERASKYHQGYERKKQTSDHFTNGKVGDTDMLIEYLRGDEVFGVKAASRFLHTSIDYLHITHHHLAKNVWRGRSSLSSSSHNRYIVGVPREAQDGGVNGLPVRDSASCDTAFTATGAHEIGHKMCSNVGGRSELVIHSLHGGASLHEHQAGAVGEGNDNTVGRDNDNVGNDDVESNNGEKKKKRMLLIHTYQPGVSNNSTSLLDSATTVEASFANVTIAVDNTTLMGLGMCQRQFATWVQYQQQQLFASSPQTISELAQYITTYEVDWENEWEDHIDTIRHLWKEERLVCENTNILSGRRRSKNAQPTNGEEDGSGEQVEGATEEDKRVEEVRIKSEQFRDALSSYAERMVSIVEDELSDARYVAEEGSGCSLLHGHQPTNLREVIGLSATRQQLSVDQMLASPKWMTKEGLQGWIEREYGAESTRALLASSLLVKSEKEQLVTFQYFLDWFRSRFPYYHDKCDSCGVACKDDPVQSAETLNGDVGEDTNNEIVPVDISMEKDEENTEQTHESEEDDFSFLGYQRPTSIELLGNASRTELYRCRTCQSFTRFPRYNKALWIATTQRGRCGEYSMLLYRMLRSLGYEKLRWVVDWADHVWAEVWVGSRWVHLDPCEAAVDNPLLYQSWGKNQTFIVAFHDTLNTRGGQENGIDRFATIEDVTHRYTSDQTEVITERRGISEDTVAKAIEEVSKSMANMLQDISS</sequence>
<keyword evidence="2" id="KW-0479">Metal-binding</keyword>
<evidence type="ECO:0000256" key="3">
    <source>
        <dbReference type="ARBA" id="ARBA00022833"/>
    </source>
</evidence>
<dbReference type="Gene3D" id="3.40.50.300">
    <property type="entry name" value="P-loop containing nucleotide triphosphate hydrolases"/>
    <property type="match status" value="1"/>
</dbReference>
<dbReference type="RefSeq" id="XP_002293828.1">
    <property type="nucleotide sequence ID" value="XM_002293792.1"/>
</dbReference>
<keyword evidence="3" id="KW-0862">Zinc</keyword>
<reference evidence="7 8" key="1">
    <citation type="journal article" date="2004" name="Science">
        <title>The genome of the diatom Thalassiosira pseudonana: ecology, evolution, and metabolism.</title>
        <authorList>
            <person name="Armbrust E.V."/>
            <person name="Berges J.A."/>
            <person name="Bowler C."/>
            <person name="Green B.R."/>
            <person name="Martinez D."/>
            <person name="Putnam N.H."/>
            <person name="Zhou S."/>
            <person name="Allen A.E."/>
            <person name="Apt K.E."/>
            <person name="Bechner M."/>
            <person name="Brzezinski M.A."/>
            <person name="Chaal B.K."/>
            <person name="Chiovitti A."/>
            <person name="Davis A.K."/>
            <person name="Demarest M.S."/>
            <person name="Detter J.C."/>
            <person name="Glavina T."/>
            <person name="Goodstein D."/>
            <person name="Hadi M.Z."/>
            <person name="Hellsten U."/>
            <person name="Hildebrand M."/>
            <person name="Jenkins B.D."/>
            <person name="Jurka J."/>
            <person name="Kapitonov V.V."/>
            <person name="Kroger N."/>
            <person name="Lau W.W."/>
            <person name="Lane T.W."/>
            <person name="Larimer F.W."/>
            <person name="Lippmeier J.C."/>
            <person name="Lucas S."/>
            <person name="Medina M."/>
            <person name="Montsant A."/>
            <person name="Obornik M."/>
            <person name="Parker M.S."/>
            <person name="Palenik B."/>
            <person name="Pazour G.J."/>
            <person name="Richardson P.M."/>
            <person name="Rynearson T.A."/>
            <person name="Saito M.A."/>
            <person name="Schwartz D.C."/>
            <person name="Thamatrakoln K."/>
            <person name="Valentin K."/>
            <person name="Vardi A."/>
            <person name="Wilkerson F.P."/>
            <person name="Rokhsar D.S."/>
        </authorList>
    </citation>
    <scope>NUCLEOTIDE SEQUENCE [LARGE SCALE GENOMIC DNA]</scope>
    <source>
        <strain evidence="7 8">CCMP1335</strain>
    </source>
</reference>
<evidence type="ECO:0000313" key="7">
    <source>
        <dbReference type="EMBL" id="EED88837.1"/>
    </source>
</evidence>
<dbReference type="PANTHER" id="PTHR12143">
    <property type="entry name" value="PEPTIDE N-GLYCANASE PNGASE -RELATED"/>
    <property type="match status" value="1"/>
</dbReference>
<protein>
    <recommendedName>
        <fullName evidence="6">Transglutaminase-like domain-containing protein</fullName>
    </recommendedName>
</protein>
<dbReference type="Gene3D" id="3.10.620.30">
    <property type="match status" value="1"/>
</dbReference>
<evidence type="ECO:0000256" key="4">
    <source>
        <dbReference type="SAM" id="MobiDB-lite"/>
    </source>
</evidence>
<dbReference type="HOGENOM" id="CLU_287519_0_0_1"/>
<feature type="transmembrane region" description="Helical" evidence="5">
    <location>
        <begin position="12"/>
        <end position="30"/>
    </location>
</feature>
<dbReference type="SMART" id="SM00460">
    <property type="entry name" value="TGc"/>
    <property type="match status" value="1"/>
</dbReference>
<dbReference type="InterPro" id="IPR027417">
    <property type="entry name" value="P-loop_NTPase"/>
</dbReference>
<reference evidence="7 8" key="2">
    <citation type="journal article" date="2008" name="Nature">
        <title>The Phaeodactylum genome reveals the evolutionary history of diatom genomes.</title>
        <authorList>
            <person name="Bowler C."/>
            <person name="Allen A.E."/>
            <person name="Badger J.H."/>
            <person name="Grimwood J."/>
            <person name="Jabbari K."/>
            <person name="Kuo A."/>
            <person name="Maheswari U."/>
            <person name="Martens C."/>
            <person name="Maumus F."/>
            <person name="Otillar R.P."/>
            <person name="Rayko E."/>
            <person name="Salamov A."/>
            <person name="Vandepoele K."/>
            <person name="Beszteri B."/>
            <person name="Gruber A."/>
            <person name="Heijde M."/>
            <person name="Katinka M."/>
            <person name="Mock T."/>
            <person name="Valentin K."/>
            <person name="Verret F."/>
            <person name="Berges J.A."/>
            <person name="Brownlee C."/>
            <person name="Cadoret J.P."/>
            <person name="Chiovitti A."/>
            <person name="Choi C.J."/>
            <person name="Coesel S."/>
            <person name="De Martino A."/>
            <person name="Detter J.C."/>
            <person name="Durkin C."/>
            <person name="Falciatore A."/>
            <person name="Fournet J."/>
            <person name="Haruta M."/>
            <person name="Huysman M.J."/>
            <person name="Jenkins B.D."/>
            <person name="Jiroutova K."/>
            <person name="Jorgensen R.E."/>
            <person name="Joubert Y."/>
            <person name="Kaplan A."/>
            <person name="Kroger N."/>
            <person name="Kroth P.G."/>
            <person name="La Roche J."/>
            <person name="Lindquist E."/>
            <person name="Lommer M."/>
            <person name="Martin-Jezequel V."/>
            <person name="Lopez P.J."/>
            <person name="Lucas S."/>
            <person name="Mangogna M."/>
            <person name="McGinnis K."/>
            <person name="Medlin L.K."/>
            <person name="Montsant A."/>
            <person name="Oudot-Le Secq M.P."/>
            <person name="Napoli C."/>
            <person name="Obornik M."/>
            <person name="Parker M.S."/>
            <person name="Petit J.L."/>
            <person name="Porcel B.M."/>
            <person name="Poulsen N."/>
            <person name="Robison M."/>
            <person name="Rychlewski L."/>
            <person name="Rynearson T.A."/>
            <person name="Schmutz J."/>
            <person name="Shapiro H."/>
            <person name="Siaut M."/>
            <person name="Stanley M."/>
            <person name="Sussman M.R."/>
            <person name="Taylor A.R."/>
            <person name="Vardi A."/>
            <person name="von Dassow P."/>
            <person name="Vyverman W."/>
            <person name="Willis A."/>
            <person name="Wyrwicz L.S."/>
            <person name="Rokhsar D.S."/>
            <person name="Weissenbach J."/>
            <person name="Armbrust E.V."/>
            <person name="Green B.R."/>
            <person name="Van de Peer Y."/>
            <person name="Grigoriev I.V."/>
        </authorList>
    </citation>
    <scope>NUCLEOTIDE SEQUENCE [LARGE SCALE GENOMIC DNA]</scope>
    <source>
        <strain evidence="7 8">CCMP1335</strain>
    </source>
</reference>
<keyword evidence="8" id="KW-1185">Reference proteome</keyword>
<keyword evidence="5" id="KW-0472">Membrane</keyword>
<evidence type="ECO:0000313" key="8">
    <source>
        <dbReference type="Proteomes" id="UP000001449"/>
    </source>
</evidence>
<dbReference type="Pfam" id="PF01841">
    <property type="entry name" value="Transglut_core"/>
    <property type="match status" value="1"/>
</dbReference>
<dbReference type="Proteomes" id="UP000001449">
    <property type="component" value="Chromosome 14"/>
</dbReference>
<dbReference type="EMBL" id="CM000649">
    <property type="protein sequence ID" value="EED88837.1"/>
    <property type="molecule type" value="Genomic_DNA"/>
</dbReference>